<accession>A0ABT3FT55</accession>
<gene>
    <name evidence="1" type="ORF">OKA04_18455</name>
</gene>
<evidence type="ECO:0008006" key="3">
    <source>
        <dbReference type="Google" id="ProtNLM"/>
    </source>
</evidence>
<proteinExistence type="predicted"/>
<dbReference type="RefSeq" id="WP_264502682.1">
    <property type="nucleotide sequence ID" value="NZ_JAPDDS010000011.1"/>
</dbReference>
<organism evidence="1 2">
    <name type="scientific">Luteolibacter flavescens</name>
    <dbReference type="NCBI Taxonomy" id="1859460"/>
    <lineage>
        <taxon>Bacteria</taxon>
        <taxon>Pseudomonadati</taxon>
        <taxon>Verrucomicrobiota</taxon>
        <taxon>Verrucomicrobiia</taxon>
        <taxon>Verrucomicrobiales</taxon>
        <taxon>Verrucomicrobiaceae</taxon>
        <taxon>Luteolibacter</taxon>
    </lineage>
</organism>
<dbReference type="EMBL" id="JAPDDS010000011">
    <property type="protein sequence ID" value="MCW1886727.1"/>
    <property type="molecule type" value="Genomic_DNA"/>
</dbReference>
<evidence type="ECO:0000313" key="2">
    <source>
        <dbReference type="Proteomes" id="UP001207930"/>
    </source>
</evidence>
<name>A0ABT3FT55_9BACT</name>
<sequence>MSTSLQHRHEFKAKLTKLVADMSAWEGKARIDEDEAAKIASSITAFSHTTAIEEPFLIGGVDGSGDYPSLSYSDSFVSIANASGTVYRTDSIHGLCEVASVADPNLELVWLPEDRDAAKPFWFEAFANLTGISVDAVIAQSDYQDLKNSSSSHSHGIAELEENLILPTASDTSNVAIQLRSVAELGAAYRLICHSASCRYVLMDTTLSLPMVTRKQLSLFYEHLKRLCCVEARDRGTVFMTISKSHGLPCIDIIEQLAANASGTGDKIAEHWFLRLPVPGHDDWQISLVENRTIPPVGAVSYLVRFHRNTPVVRMDIDRRYWETNLRDDAAAELRLFGELDYASHDQRAFGYPYPIKACHDRVRLSMNERSALKKQIIEAAVAQGMKRSLFRDVSSATGHV</sequence>
<comment type="caution">
    <text evidence="1">The sequence shown here is derived from an EMBL/GenBank/DDBJ whole genome shotgun (WGS) entry which is preliminary data.</text>
</comment>
<dbReference type="Proteomes" id="UP001207930">
    <property type="component" value="Unassembled WGS sequence"/>
</dbReference>
<evidence type="ECO:0000313" key="1">
    <source>
        <dbReference type="EMBL" id="MCW1886727.1"/>
    </source>
</evidence>
<protein>
    <recommendedName>
        <fullName evidence="3">NurA domain-containing protein</fullName>
    </recommendedName>
</protein>
<keyword evidence="2" id="KW-1185">Reference proteome</keyword>
<reference evidence="1 2" key="1">
    <citation type="submission" date="2022-10" db="EMBL/GenBank/DDBJ databases">
        <title>Luteolibacter flavescens strain MCCC 1K03193, whole genome shotgun sequencing project.</title>
        <authorList>
            <person name="Zhao G."/>
            <person name="Shen L."/>
        </authorList>
    </citation>
    <scope>NUCLEOTIDE SEQUENCE [LARGE SCALE GENOMIC DNA]</scope>
    <source>
        <strain evidence="1 2">MCCC 1K03193</strain>
    </source>
</reference>